<evidence type="ECO:0000313" key="2">
    <source>
        <dbReference type="EMBL" id="CAF2992970.1"/>
    </source>
</evidence>
<accession>A0A7R8D175</accession>
<reference evidence="2" key="1">
    <citation type="submission" date="2021-02" db="EMBL/GenBank/DDBJ databases">
        <authorList>
            <person name="Bekaert M."/>
        </authorList>
    </citation>
    <scope>NUCLEOTIDE SEQUENCE</scope>
    <source>
        <strain evidence="2">IoA-00</strain>
    </source>
</reference>
<protein>
    <submittedName>
        <fullName evidence="2">(salmon louse) hypothetical protein</fullName>
    </submittedName>
</protein>
<feature type="compositionally biased region" description="Basic and acidic residues" evidence="1">
    <location>
        <begin position="59"/>
        <end position="78"/>
    </location>
</feature>
<dbReference type="EMBL" id="HG994586">
    <property type="protein sequence ID" value="CAF2992970.1"/>
    <property type="molecule type" value="Genomic_DNA"/>
</dbReference>
<name>A0A7R8D175_LEPSM</name>
<dbReference type="Proteomes" id="UP000675881">
    <property type="component" value="Chromosome 7"/>
</dbReference>
<sequence length="124" mass="14453">MAKKLLTSRKQNPADIIVFGDKKTFTVDLMLKRQNSRELTFPHVLLLRLRQVRDHNKAYRLFDDDGHPDDKSQHHQQEEGSPVAPEIVHRGVCRIPARQDLLEHRQSLPKLPLQESSQDRYLLG</sequence>
<keyword evidence="3" id="KW-1185">Reference proteome</keyword>
<feature type="region of interest" description="Disordered" evidence="1">
    <location>
        <begin position="59"/>
        <end position="89"/>
    </location>
</feature>
<evidence type="ECO:0000313" key="3">
    <source>
        <dbReference type="Proteomes" id="UP000675881"/>
    </source>
</evidence>
<gene>
    <name evidence="2" type="ORF">LSAA_13434</name>
</gene>
<evidence type="ECO:0000256" key="1">
    <source>
        <dbReference type="SAM" id="MobiDB-lite"/>
    </source>
</evidence>
<organism evidence="2 3">
    <name type="scientific">Lepeophtheirus salmonis</name>
    <name type="common">Salmon louse</name>
    <name type="synonym">Caligus salmonis</name>
    <dbReference type="NCBI Taxonomy" id="72036"/>
    <lineage>
        <taxon>Eukaryota</taxon>
        <taxon>Metazoa</taxon>
        <taxon>Ecdysozoa</taxon>
        <taxon>Arthropoda</taxon>
        <taxon>Crustacea</taxon>
        <taxon>Multicrustacea</taxon>
        <taxon>Hexanauplia</taxon>
        <taxon>Copepoda</taxon>
        <taxon>Siphonostomatoida</taxon>
        <taxon>Caligidae</taxon>
        <taxon>Lepeophtheirus</taxon>
    </lineage>
</organism>
<dbReference type="AlphaFoldDB" id="A0A7R8D175"/>
<feature type="region of interest" description="Disordered" evidence="1">
    <location>
        <begin position="105"/>
        <end position="124"/>
    </location>
</feature>
<proteinExistence type="predicted"/>